<evidence type="ECO:0000313" key="2">
    <source>
        <dbReference type="Proteomes" id="UP001328107"/>
    </source>
</evidence>
<proteinExistence type="predicted"/>
<dbReference type="Proteomes" id="UP001328107">
    <property type="component" value="Unassembled WGS sequence"/>
</dbReference>
<dbReference type="AlphaFoldDB" id="A0AAN4Z2C7"/>
<sequence length="98" mass="11263">LIQASARVVSGNAREEHLARPVIPHGRLPVQLRVQHAAVERRASIPLDVHWLWTGSHAEGRSWLRSERTGSRAEWCCCFFRNYRVLGNVLDNMIMCFI</sequence>
<gene>
    <name evidence="1" type="ORF">PMAYCL1PPCAC_00282</name>
</gene>
<comment type="caution">
    <text evidence="1">The sequence shown here is derived from an EMBL/GenBank/DDBJ whole genome shotgun (WGS) entry which is preliminary data.</text>
</comment>
<keyword evidence="2" id="KW-1185">Reference proteome</keyword>
<protein>
    <submittedName>
        <fullName evidence="1">Uncharacterized protein</fullName>
    </submittedName>
</protein>
<name>A0AAN4Z2C7_9BILA</name>
<dbReference type="EMBL" id="BTRK01000001">
    <property type="protein sequence ID" value="GMR30087.1"/>
    <property type="molecule type" value="Genomic_DNA"/>
</dbReference>
<evidence type="ECO:0000313" key="1">
    <source>
        <dbReference type="EMBL" id="GMR30087.1"/>
    </source>
</evidence>
<accession>A0AAN4Z2C7</accession>
<feature type="non-terminal residue" evidence="1">
    <location>
        <position position="1"/>
    </location>
</feature>
<organism evidence="1 2">
    <name type="scientific">Pristionchus mayeri</name>
    <dbReference type="NCBI Taxonomy" id="1317129"/>
    <lineage>
        <taxon>Eukaryota</taxon>
        <taxon>Metazoa</taxon>
        <taxon>Ecdysozoa</taxon>
        <taxon>Nematoda</taxon>
        <taxon>Chromadorea</taxon>
        <taxon>Rhabditida</taxon>
        <taxon>Rhabditina</taxon>
        <taxon>Diplogasteromorpha</taxon>
        <taxon>Diplogasteroidea</taxon>
        <taxon>Neodiplogasteridae</taxon>
        <taxon>Pristionchus</taxon>
    </lineage>
</organism>
<reference evidence="2" key="1">
    <citation type="submission" date="2022-10" db="EMBL/GenBank/DDBJ databases">
        <title>Genome assembly of Pristionchus species.</title>
        <authorList>
            <person name="Yoshida K."/>
            <person name="Sommer R.J."/>
        </authorList>
    </citation>
    <scope>NUCLEOTIDE SEQUENCE [LARGE SCALE GENOMIC DNA]</scope>
    <source>
        <strain evidence="2">RS5460</strain>
    </source>
</reference>